<dbReference type="PANTHER" id="PTHR22901">
    <property type="entry name" value="SIALATE O-ACETYLESTERASE"/>
    <property type="match status" value="1"/>
</dbReference>
<dbReference type="STRING" id="367928.BAD_0083"/>
<dbReference type="Proteomes" id="UP000008702">
    <property type="component" value="Chromosome"/>
</dbReference>
<dbReference type="Pfam" id="PF03629">
    <property type="entry name" value="SASA"/>
    <property type="match status" value="2"/>
</dbReference>
<protein>
    <submittedName>
        <fullName evidence="4">Sialic acid-specific 9-O-acetylesterase</fullName>
    </submittedName>
</protein>
<organism evidence="4 5">
    <name type="scientific">Bifidobacterium adolescentis (strain ATCC 15703 / DSM 20083 / NCTC 11814 / E194a)</name>
    <dbReference type="NCBI Taxonomy" id="367928"/>
    <lineage>
        <taxon>Bacteria</taxon>
        <taxon>Bacillati</taxon>
        <taxon>Actinomycetota</taxon>
        <taxon>Actinomycetes</taxon>
        <taxon>Bifidobacteriales</taxon>
        <taxon>Bifidobacteriaceae</taxon>
        <taxon>Bifidobacterium</taxon>
    </lineage>
</organism>
<feature type="domain" description="Sialate O-acetylesterase" evidence="3">
    <location>
        <begin position="321"/>
        <end position="429"/>
    </location>
</feature>
<dbReference type="GO" id="GO:0005975">
    <property type="term" value="P:carbohydrate metabolic process"/>
    <property type="evidence" value="ECO:0007669"/>
    <property type="project" value="TreeGrafter"/>
</dbReference>
<proteinExistence type="predicted"/>
<accession>A0ZZI1</accession>
<reference evidence="4 5" key="1">
    <citation type="submission" date="2006-12" db="EMBL/GenBank/DDBJ databases">
        <title>Bifidobacterium adolescentis complete genome sequence.</title>
        <authorList>
            <person name="Suzuki T."/>
            <person name="Tsuda Y."/>
            <person name="Kanou N."/>
            <person name="Inoue T."/>
            <person name="Kumazaki K."/>
            <person name="Nagano S."/>
            <person name="Hirai S."/>
            <person name="Tanaka K."/>
            <person name="Watanabe K."/>
        </authorList>
    </citation>
    <scope>NUCLEOTIDE SEQUENCE [LARGE SCALE GENOMIC DNA]</scope>
    <source>
        <strain evidence="5">ATCC 15703 / DSM 20083 / NCTC 11814 / E194a</strain>
    </source>
</reference>
<gene>
    <name evidence="4" type="ordered locus">BAD_0083</name>
</gene>
<dbReference type="EMBL" id="AP009256">
    <property type="protein sequence ID" value="BAF38864.1"/>
    <property type="molecule type" value="Genomic_DNA"/>
</dbReference>
<sequence>MFDEEAEAMVTATGIAPGSEMTAQMEQVEERNVSGVLHIASIFASHMVLQRNKPIAVFGALAADCAGMEVVAEIHDFDGSLIAQEHAYSSQNVVNGFSQWRVMLPAQPEGGPYTLRIVAGNDAIEFDDVLIGEVWLAGGQSNMELELRNSEHADEALEDCADPLLRFYNVPKTGVINRNAENTSSWQESSPENSGVMSAVAYYFARKLRSELDPDLPVGIVDCYIGGTSISCWMSEDALNSSDAGRDYLTRYQRAIAGKTQQQFELETSEWQSQMDAWNAAVETVRQTNPNATSSELSEQCGTCPWPPPLTPTSQWRPCGPFHAMLERIMPYSLAGFLWYQGEEDEQYSGSYRELLGMMIGEWRALWSENLPFLIVQLPQWINGKTAADGNDPMRWPVLREAQWDAAQSIDNVYAICTIDCGEYDNIHPLDKRTPGERLANCALRQIYGMDRVPVHGPTVLGFRCDPNGRVRLFFRYAHGLHFEGTTPGGGDDDDFDGQLPTLVRVPEHSGFELAGSDGMFHPATAAIFVDCDIDDLVNSRVNVVDYNATEFGIPINSRSIGTITLATPDVPEPVAMRYAWRSWGPAPLFNDDGLPAQPFRLDLTDHTSPVESAEPVTPDGTAD</sequence>
<keyword evidence="1" id="KW-0378">Hydrolase</keyword>
<dbReference type="AlphaFoldDB" id="A0ZZI1"/>
<dbReference type="HOGENOM" id="CLU_015150_0_0_11"/>
<dbReference type="InterPro" id="IPR039329">
    <property type="entry name" value="SIAE"/>
</dbReference>
<keyword evidence="5" id="KW-1185">Reference proteome</keyword>
<dbReference type="GO" id="GO:0001681">
    <property type="term" value="F:sialate O-acetylesterase activity"/>
    <property type="evidence" value="ECO:0007669"/>
    <property type="project" value="InterPro"/>
</dbReference>
<dbReference type="SUPFAM" id="SSF52266">
    <property type="entry name" value="SGNH hydrolase"/>
    <property type="match status" value="1"/>
</dbReference>
<dbReference type="InterPro" id="IPR005181">
    <property type="entry name" value="SASA"/>
</dbReference>
<feature type="region of interest" description="Disordered" evidence="2">
    <location>
        <begin position="601"/>
        <end position="624"/>
    </location>
</feature>
<dbReference type="PANTHER" id="PTHR22901:SF0">
    <property type="entry name" value="SIALATE O-ACETYLESTERASE"/>
    <property type="match status" value="1"/>
</dbReference>
<evidence type="ECO:0000313" key="4">
    <source>
        <dbReference type="EMBL" id="BAF38864.1"/>
    </source>
</evidence>
<evidence type="ECO:0000259" key="3">
    <source>
        <dbReference type="Pfam" id="PF03629"/>
    </source>
</evidence>
<name>A0ZZI1_BIFAA</name>
<evidence type="ECO:0000313" key="5">
    <source>
        <dbReference type="Proteomes" id="UP000008702"/>
    </source>
</evidence>
<dbReference type="Gene3D" id="3.40.50.1110">
    <property type="entry name" value="SGNH hydrolase"/>
    <property type="match status" value="1"/>
</dbReference>
<dbReference type="KEGG" id="bad:BAD_0083"/>
<feature type="domain" description="Sialate O-acetylesterase" evidence="3">
    <location>
        <begin position="133"/>
        <end position="242"/>
    </location>
</feature>
<evidence type="ECO:0000256" key="1">
    <source>
        <dbReference type="ARBA" id="ARBA00022801"/>
    </source>
</evidence>
<dbReference type="InterPro" id="IPR036514">
    <property type="entry name" value="SGNH_hydro_sf"/>
</dbReference>
<evidence type="ECO:0000256" key="2">
    <source>
        <dbReference type="SAM" id="MobiDB-lite"/>
    </source>
</evidence>